<dbReference type="Pfam" id="PF00005">
    <property type="entry name" value="ABC_tran"/>
    <property type="match status" value="1"/>
</dbReference>
<dbReference type="RefSeq" id="WP_327792431.1">
    <property type="nucleotide sequence ID" value="NZ_JADQAZ010000001.1"/>
</dbReference>
<proteinExistence type="inferred from homology"/>
<dbReference type="FunFam" id="3.40.50.300:FF:000134">
    <property type="entry name" value="Iron-enterobactin ABC transporter ATP-binding protein"/>
    <property type="match status" value="1"/>
</dbReference>
<dbReference type="InterPro" id="IPR003439">
    <property type="entry name" value="ABC_transporter-like_ATP-bd"/>
</dbReference>
<dbReference type="CDD" id="cd03214">
    <property type="entry name" value="ABC_Iron-Siderophores_B12_Hemin"/>
    <property type="match status" value="1"/>
</dbReference>
<comment type="subcellular location">
    <subcellularLocation>
        <location evidence="1">Cell membrane</location>
        <topology evidence="1">Peripheral membrane protein</topology>
    </subcellularLocation>
</comment>
<evidence type="ECO:0000256" key="10">
    <source>
        <dbReference type="ARBA" id="ARBA00023136"/>
    </source>
</evidence>
<accession>A0AAP2CR77</accession>
<dbReference type="GO" id="GO:0006826">
    <property type="term" value="P:iron ion transport"/>
    <property type="evidence" value="ECO:0007669"/>
    <property type="project" value="UniProtKB-KW"/>
</dbReference>
<evidence type="ECO:0000256" key="3">
    <source>
        <dbReference type="ARBA" id="ARBA00022448"/>
    </source>
</evidence>
<sequence>MIEIENLTVSRSGAEILKDVSVKFGAGGITALIGPNGAGKSTLLNAIAGLIKPEHGRVTVGGCDMISARPPERASHVALLAQNEHVTARLTVRELVSFGRWTHHHGRPQERDLRMIEEALEAFDLGPLAERRLDALSGGQRQRSFVAMAWAQETPWMLLDEPLSALDPRHVRGIMDRLHELTRPGQGQRSIVIVLHDLSVTARYADRIVAMKDGRLVTSGPRLLTMTGGMLSDLFGTGLAIETVAGRDVVVPS</sequence>
<reference evidence="12 13" key="1">
    <citation type="journal article" date="2021" name="Arch. Microbiol.">
        <title>Harenicola maris gen. nov., sp. nov. isolated from the Sea of Japan shallow sediments.</title>
        <authorList>
            <person name="Romanenko L.A."/>
            <person name="Kurilenko V.V."/>
            <person name="Chernysheva N.Y."/>
            <person name="Tekutyeva L.A."/>
            <person name="Velansky P.V."/>
            <person name="Svetashev V.I."/>
            <person name="Isaeva M.P."/>
        </authorList>
    </citation>
    <scope>NUCLEOTIDE SEQUENCE [LARGE SCALE GENOMIC DNA]</scope>
    <source>
        <strain evidence="12 13">KMM 3653</strain>
    </source>
</reference>
<dbReference type="AlphaFoldDB" id="A0AAP2CR77"/>
<dbReference type="PANTHER" id="PTHR42771:SF3">
    <property type="entry name" value="PETROBACTIN IMPORT ATP-BINDING PROTEIN YCLP"/>
    <property type="match status" value="1"/>
</dbReference>
<name>A0AAP2CR77_9RHOB</name>
<evidence type="ECO:0000256" key="1">
    <source>
        <dbReference type="ARBA" id="ARBA00004202"/>
    </source>
</evidence>
<evidence type="ECO:0000256" key="5">
    <source>
        <dbReference type="ARBA" id="ARBA00022496"/>
    </source>
</evidence>
<dbReference type="SMART" id="SM00382">
    <property type="entry name" value="AAA"/>
    <property type="match status" value="1"/>
</dbReference>
<organism evidence="12 13">
    <name type="scientific">Harenicola maris</name>
    <dbReference type="NCBI Taxonomy" id="2841044"/>
    <lineage>
        <taxon>Bacteria</taxon>
        <taxon>Pseudomonadati</taxon>
        <taxon>Pseudomonadota</taxon>
        <taxon>Alphaproteobacteria</taxon>
        <taxon>Rhodobacterales</taxon>
        <taxon>Paracoccaceae</taxon>
        <taxon>Harenicola</taxon>
    </lineage>
</organism>
<dbReference type="PROSITE" id="PS50893">
    <property type="entry name" value="ABC_TRANSPORTER_2"/>
    <property type="match status" value="1"/>
</dbReference>
<dbReference type="SUPFAM" id="SSF52540">
    <property type="entry name" value="P-loop containing nucleoside triphosphate hydrolases"/>
    <property type="match status" value="1"/>
</dbReference>
<keyword evidence="10" id="KW-0472">Membrane</keyword>
<dbReference type="EMBL" id="JADQAZ010000001">
    <property type="protein sequence ID" value="MBT0956223.1"/>
    <property type="molecule type" value="Genomic_DNA"/>
</dbReference>
<comment type="caution">
    <text evidence="12">The sequence shown here is derived from an EMBL/GenBank/DDBJ whole genome shotgun (WGS) entry which is preliminary data.</text>
</comment>
<dbReference type="GO" id="GO:0016887">
    <property type="term" value="F:ATP hydrolysis activity"/>
    <property type="evidence" value="ECO:0007669"/>
    <property type="project" value="InterPro"/>
</dbReference>
<evidence type="ECO:0000256" key="6">
    <source>
        <dbReference type="ARBA" id="ARBA00022741"/>
    </source>
</evidence>
<evidence type="ECO:0000259" key="11">
    <source>
        <dbReference type="PROSITE" id="PS50893"/>
    </source>
</evidence>
<dbReference type="Proteomes" id="UP001315686">
    <property type="component" value="Unassembled WGS sequence"/>
</dbReference>
<dbReference type="PANTHER" id="PTHR42771">
    <property type="entry name" value="IRON(3+)-HYDROXAMATE IMPORT ATP-BINDING PROTEIN FHUC"/>
    <property type="match status" value="1"/>
</dbReference>
<evidence type="ECO:0000313" key="12">
    <source>
        <dbReference type="EMBL" id="MBT0956223.1"/>
    </source>
</evidence>
<keyword evidence="13" id="KW-1185">Reference proteome</keyword>
<evidence type="ECO:0000256" key="7">
    <source>
        <dbReference type="ARBA" id="ARBA00022840"/>
    </source>
</evidence>
<dbReference type="InterPro" id="IPR027417">
    <property type="entry name" value="P-loop_NTPase"/>
</dbReference>
<protein>
    <submittedName>
        <fullName evidence="12">ATP-binding cassette domain-containing protein</fullName>
    </submittedName>
</protein>
<keyword evidence="4" id="KW-1003">Cell membrane</keyword>
<gene>
    <name evidence="12" type="ORF">IV417_02390</name>
</gene>
<evidence type="ECO:0000256" key="2">
    <source>
        <dbReference type="ARBA" id="ARBA00005417"/>
    </source>
</evidence>
<keyword evidence="3" id="KW-0813">Transport</keyword>
<feature type="domain" description="ABC transporter" evidence="11">
    <location>
        <begin position="2"/>
        <end position="238"/>
    </location>
</feature>
<keyword evidence="8" id="KW-0408">Iron</keyword>
<dbReference type="GO" id="GO:0005886">
    <property type="term" value="C:plasma membrane"/>
    <property type="evidence" value="ECO:0007669"/>
    <property type="project" value="UniProtKB-SubCell"/>
</dbReference>
<evidence type="ECO:0000313" key="13">
    <source>
        <dbReference type="Proteomes" id="UP001315686"/>
    </source>
</evidence>
<dbReference type="GO" id="GO:0005524">
    <property type="term" value="F:ATP binding"/>
    <property type="evidence" value="ECO:0007669"/>
    <property type="project" value="UniProtKB-KW"/>
</dbReference>
<comment type="similarity">
    <text evidence="2">Belongs to the ABC transporter superfamily.</text>
</comment>
<keyword evidence="5" id="KW-0410">Iron transport</keyword>
<keyword evidence="6" id="KW-0547">Nucleotide-binding</keyword>
<dbReference type="Gene3D" id="3.40.50.300">
    <property type="entry name" value="P-loop containing nucleotide triphosphate hydrolases"/>
    <property type="match status" value="1"/>
</dbReference>
<keyword evidence="9" id="KW-0406">Ion transport</keyword>
<evidence type="ECO:0000256" key="8">
    <source>
        <dbReference type="ARBA" id="ARBA00023004"/>
    </source>
</evidence>
<evidence type="ECO:0000256" key="4">
    <source>
        <dbReference type="ARBA" id="ARBA00022475"/>
    </source>
</evidence>
<keyword evidence="7 12" id="KW-0067">ATP-binding</keyword>
<dbReference type="InterPro" id="IPR003593">
    <property type="entry name" value="AAA+_ATPase"/>
</dbReference>
<evidence type="ECO:0000256" key="9">
    <source>
        <dbReference type="ARBA" id="ARBA00023065"/>
    </source>
</evidence>
<dbReference type="InterPro" id="IPR051535">
    <property type="entry name" value="Siderophore_ABC-ATPase"/>
</dbReference>